<feature type="chain" id="PRO_5012740484" description="DUF3304 domain-containing protein" evidence="1">
    <location>
        <begin position="17"/>
        <end position="259"/>
    </location>
</feature>
<proteinExistence type="predicted"/>
<gene>
    <name evidence="2" type="ORF">CAL29_22195</name>
</gene>
<dbReference type="RefSeq" id="WP_094855131.1">
    <property type="nucleotide sequence ID" value="NZ_NEVM01000005.1"/>
</dbReference>
<evidence type="ECO:0008006" key="4">
    <source>
        <dbReference type="Google" id="ProtNLM"/>
    </source>
</evidence>
<protein>
    <recommendedName>
        <fullName evidence="4">DUF3304 domain-containing protein</fullName>
    </recommendedName>
</protein>
<dbReference type="EMBL" id="NEVM01000005">
    <property type="protein sequence ID" value="OZI30707.1"/>
    <property type="molecule type" value="Genomic_DNA"/>
</dbReference>
<keyword evidence="1" id="KW-0732">Signal</keyword>
<dbReference type="OrthoDB" id="8971532at2"/>
<name>A0A261S134_9BORD</name>
<evidence type="ECO:0000313" key="3">
    <source>
        <dbReference type="Proteomes" id="UP000216020"/>
    </source>
</evidence>
<accession>A0A261S134</accession>
<dbReference type="Proteomes" id="UP000216020">
    <property type="component" value="Unassembled WGS sequence"/>
</dbReference>
<sequence length="259" mass="28865">MRKMLMAVLMSAGLLAGCDGEPTYGGMNFVVFNYTQFDIDTVALTDKRGKGAFTMQVSVGGGEGSVACCYTLKGTEFTAKWRAADPEILGQHLYDKNIEQYFFTRETAVNFPATEIPRGDGPVYLELHIYPDEHVEMALSRKLLGDTRLPIVETTRWLWREHKDALTGFGNPYEVLHAVAHVTRTSWGKYRIEDAADMREYMKMYFTVAANFDQDPAIKSVLEQKDRQPGEFARAIESLPPARIAALKHAGGAPGDKNG</sequence>
<feature type="signal peptide" evidence="1">
    <location>
        <begin position="1"/>
        <end position="16"/>
    </location>
</feature>
<dbReference type="PROSITE" id="PS51257">
    <property type="entry name" value="PROKAR_LIPOPROTEIN"/>
    <property type="match status" value="1"/>
</dbReference>
<organism evidence="2 3">
    <name type="scientific">Bordetella genomosp. 10</name>
    <dbReference type="NCBI Taxonomy" id="1416804"/>
    <lineage>
        <taxon>Bacteria</taxon>
        <taxon>Pseudomonadati</taxon>
        <taxon>Pseudomonadota</taxon>
        <taxon>Betaproteobacteria</taxon>
        <taxon>Burkholderiales</taxon>
        <taxon>Alcaligenaceae</taxon>
        <taxon>Bordetella</taxon>
    </lineage>
</organism>
<evidence type="ECO:0000256" key="1">
    <source>
        <dbReference type="SAM" id="SignalP"/>
    </source>
</evidence>
<keyword evidence="3" id="KW-1185">Reference proteome</keyword>
<dbReference type="AlphaFoldDB" id="A0A261S134"/>
<evidence type="ECO:0000313" key="2">
    <source>
        <dbReference type="EMBL" id="OZI30707.1"/>
    </source>
</evidence>
<comment type="caution">
    <text evidence="2">The sequence shown here is derived from an EMBL/GenBank/DDBJ whole genome shotgun (WGS) entry which is preliminary data.</text>
</comment>
<reference evidence="3" key="1">
    <citation type="submission" date="2017-05" db="EMBL/GenBank/DDBJ databases">
        <title>Complete and WGS of Bordetella genogroups.</title>
        <authorList>
            <person name="Spilker T."/>
            <person name="Lipuma J."/>
        </authorList>
    </citation>
    <scope>NUCLEOTIDE SEQUENCE [LARGE SCALE GENOMIC DNA]</scope>
    <source>
        <strain evidence="3">AU16122</strain>
    </source>
</reference>